<dbReference type="Proteomes" id="UP000693981">
    <property type="component" value="Unassembled WGS sequence"/>
</dbReference>
<protein>
    <recommendedName>
        <fullName evidence="3">Protein kinase domain-containing protein</fullName>
    </recommendedName>
</protein>
<evidence type="ECO:0000313" key="2">
    <source>
        <dbReference type="Proteomes" id="UP000693981"/>
    </source>
</evidence>
<name>A0A8T1WR39_9STRA</name>
<comment type="caution">
    <text evidence="1">The sequence shown here is derived from an EMBL/GenBank/DDBJ whole genome shotgun (WGS) entry which is preliminary data.</text>
</comment>
<evidence type="ECO:0000313" key="1">
    <source>
        <dbReference type="EMBL" id="KAG7394169.1"/>
    </source>
</evidence>
<sequence length="589" mass="67589">MEAKDVVISPVSIEDPIIHIIAINDLSFNIAIELSTTTLLGASINSVNSEYRQFNLNGDSVNRIFKSTADKRLSQLFHRARKSLTSTMKKDTIAFEKDSLRSVTHRGIDYAIMYYLILKRFNFTEEQYVNMNSFTNVVPILTMFDRILDTRLVTSDLRAFVDYILTFDNVSGQLGSKLLTITHSQIQNTSVLTQSLWKSMYINRILRTISINQRQHYFSPSLDWGLVRSATKHLFTNEALIARVAFGENIQYIRTTAVTQHTLASALISDHSLDDIKRYSMKLKEATIDLDYILNDLALVMFYTNTGDTIFNSINAFIEETKLNDRLAVGHFAAPIILKHEVFKQIIFQYLYAIFLLAKHGIIHNDPHLNNILVSSNQSKEKCDYQLPSGKIISMGYCAINVTVIDYDKSVLSHRHSRSFEESARIINEEMGIVFETIKKSIVDDYDQIFNCYAMYDVVKFALILMRLLDDLEESIGAHIDKAVLKLNREFLQKMIRQSTNLLEKIYEPNAKLPFDVEDSYGSLETMILKLFESYVKVNKTKSSKTNTIFLKKVSSTRTDEQPEFVSSRRKYADALKSKYISQYVSAQN</sequence>
<proteinExistence type="predicted"/>
<dbReference type="AlphaFoldDB" id="A0A8T1WR39"/>
<organism evidence="1 2">
    <name type="scientific">Phytophthora boehmeriae</name>
    <dbReference type="NCBI Taxonomy" id="109152"/>
    <lineage>
        <taxon>Eukaryota</taxon>
        <taxon>Sar</taxon>
        <taxon>Stramenopiles</taxon>
        <taxon>Oomycota</taxon>
        <taxon>Peronosporomycetes</taxon>
        <taxon>Peronosporales</taxon>
        <taxon>Peronosporaceae</taxon>
        <taxon>Phytophthora</taxon>
    </lineage>
</organism>
<evidence type="ECO:0008006" key="3">
    <source>
        <dbReference type="Google" id="ProtNLM"/>
    </source>
</evidence>
<accession>A0A8T1WR39</accession>
<reference evidence="1" key="1">
    <citation type="submission" date="2021-02" db="EMBL/GenBank/DDBJ databases">
        <authorList>
            <person name="Palmer J.M."/>
        </authorList>
    </citation>
    <scope>NUCLEOTIDE SEQUENCE</scope>
    <source>
        <strain evidence="1">SCRP23</strain>
    </source>
</reference>
<keyword evidence="2" id="KW-1185">Reference proteome</keyword>
<gene>
    <name evidence="1" type="ORF">PHYBOEH_005563</name>
</gene>
<dbReference type="EMBL" id="JAGDFL010000292">
    <property type="protein sequence ID" value="KAG7394169.1"/>
    <property type="molecule type" value="Genomic_DNA"/>
</dbReference>